<dbReference type="InterPro" id="IPR008979">
    <property type="entry name" value="Galactose-bd-like_sf"/>
</dbReference>
<evidence type="ECO:0000256" key="2">
    <source>
        <dbReference type="ARBA" id="ARBA00012662"/>
    </source>
</evidence>
<evidence type="ECO:0000256" key="1">
    <source>
        <dbReference type="ARBA" id="ARBA00007951"/>
    </source>
</evidence>
<dbReference type="PANTHER" id="PTHR10030:SF37">
    <property type="entry name" value="ALPHA-L-FUCOSIDASE-RELATED"/>
    <property type="match status" value="1"/>
</dbReference>
<evidence type="ECO:0000256" key="5">
    <source>
        <dbReference type="ARBA" id="ARBA00023295"/>
    </source>
</evidence>
<dbReference type="GO" id="GO:0005764">
    <property type="term" value="C:lysosome"/>
    <property type="evidence" value="ECO:0007669"/>
    <property type="project" value="TreeGrafter"/>
</dbReference>
<keyword evidence="3" id="KW-0732">Signal</keyword>
<dbReference type="GO" id="GO:0016139">
    <property type="term" value="P:glycoside catabolic process"/>
    <property type="evidence" value="ECO:0007669"/>
    <property type="project" value="TreeGrafter"/>
</dbReference>
<evidence type="ECO:0000259" key="6">
    <source>
        <dbReference type="PROSITE" id="PS50022"/>
    </source>
</evidence>
<dbReference type="GO" id="GO:0004560">
    <property type="term" value="F:alpha-L-fucosidase activity"/>
    <property type="evidence" value="ECO:0007669"/>
    <property type="project" value="InterPro"/>
</dbReference>
<gene>
    <name evidence="7" type="ORF">SAMN04488121_102286</name>
</gene>
<proteinExistence type="inferred from homology"/>
<dbReference type="Pfam" id="PF01120">
    <property type="entry name" value="Alpha_L_fucos"/>
    <property type="match status" value="1"/>
</dbReference>
<protein>
    <recommendedName>
        <fullName evidence="2">alpha-L-fucosidase</fullName>
        <ecNumber evidence="2">3.2.1.51</ecNumber>
    </recommendedName>
</protein>
<sequence>MKRVFLLTVLFSVQVLTWGQSAPKPYGALPTAAQLKWHEMEMYCLIHFGVNTYLDHEWGYGDEDPGLVNPTQFNAKQIVGAAKAGGFKGIIVVAKHHDGLCLWPTKTTPHNISKSKWKNGKGDIIKEYQLACEQLGLKLGLYCSPWDRNNPEYGRPAYLEIYRNQLKELYSNYGPLFSSWHDGANGGNGYYGGANETRNIDRTTYYDWDNTWAITRKMQPGAVLFGDVGPDVRWVGNEEGHAGKTCWATYTPQAPDPGRKPANGYAKTELATEGTRNGMYWMPAECDVPLRPGWFYHASQNPQVKTPSELLDLYYESVGRGTGLDLGLSPDQRGLLNTADVASLKGFGDLLRQTFAINLAKGAQLKASNIRGNNKASFGPQFLLDNDRYSYWATDDSVTTPTLELNLGGKKTFNVIRLRENIKLGQRIDAVAVDAFENGEWKEIATATSIGSNRLIRLEENITTDKVRLRITGAPVCIALSDFGLYKEPVHIKAPVISREKSGMVTIISDASGQPVYYTLDGSEPSARSLVYKGPFLFADGGTIKARIMDKQISGDISTRIFGIGKKGWKIVEAPEGSHADNVIDEDENTNWSTLTPELSGKLPVDVTIDMGEERSIKAFTYLPRQDKKNEGLIGRYAFYVSNNDKDWEKAREGDFHNIEANPVQQLLLLPKTLKARYFRFSALHINTGKGVSVAELGIISR</sequence>
<dbReference type="InterPro" id="IPR017853">
    <property type="entry name" value="GH"/>
</dbReference>
<keyword evidence="4" id="KW-0378">Hydrolase</keyword>
<evidence type="ECO:0000256" key="4">
    <source>
        <dbReference type="ARBA" id="ARBA00022801"/>
    </source>
</evidence>
<evidence type="ECO:0000313" key="7">
    <source>
        <dbReference type="EMBL" id="SDF56567.1"/>
    </source>
</evidence>
<evidence type="ECO:0000256" key="3">
    <source>
        <dbReference type="ARBA" id="ARBA00022729"/>
    </source>
</evidence>
<dbReference type="EC" id="3.2.1.51" evidence="2"/>
<dbReference type="AlphaFoldDB" id="A0A1G7M473"/>
<dbReference type="EMBL" id="FNBN01000002">
    <property type="protein sequence ID" value="SDF56567.1"/>
    <property type="molecule type" value="Genomic_DNA"/>
</dbReference>
<feature type="domain" description="F5/8 type C" evidence="6">
    <location>
        <begin position="585"/>
        <end position="702"/>
    </location>
</feature>
<keyword evidence="5" id="KW-0326">Glycosidase</keyword>
<dbReference type="Pfam" id="PF13287">
    <property type="entry name" value="Fn3_assoc"/>
    <property type="match status" value="1"/>
</dbReference>
<dbReference type="RefSeq" id="WP_089830523.1">
    <property type="nucleotide sequence ID" value="NZ_FNBN01000002.1"/>
</dbReference>
<dbReference type="Gene3D" id="3.20.20.80">
    <property type="entry name" value="Glycosidases"/>
    <property type="match status" value="1"/>
</dbReference>
<accession>A0A1G7M473</accession>
<organism evidence="7 8">
    <name type="scientific">Chitinophaga filiformis</name>
    <name type="common">Myxococcus filiformis</name>
    <name type="synonym">Flexibacter filiformis</name>
    <dbReference type="NCBI Taxonomy" id="104663"/>
    <lineage>
        <taxon>Bacteria</taxon>
        <taxon>Pseudomonadati</taxon>
        <taxon>Bacteroidota</taxon>
        <taxon>Chitinophagia</taxon>
        <taxon>Chitinophagales</taxon>
        <taxon>Chitinophagaceae</taxon>
        <taxon>Chitinophaga</taxon>
    </lineage>
</organism>
<dbReference type="SUPFAM" id="SSF51445">
    <property type="entry name" value="(Trans)glycosidases"/>
    <property type="match status" value="1"/>
</dbReference>
<dbReference type="InterPro" id="IPR057739">
    <property type="entry name" value="Glyco_hydro_29_N"/>
</dbReference>
<dbReference type="Pfam" id="PF00754">
    <property type="entry name" value="F5_F8_type_C"/>
    <property type="match status" value="2"/>
</dbReference>
<evidence type="ECO:0000313" key="8">
    <source>
        <dbReference type="Proteomes" id="UP000199045"/>
    </source>
</evidence>
<dbReference type="GO" id="GO:0006004">
    <property type="term" value="P:fucose metabolic process"/>
    <property type="evidence" value="ECO:0007669"/>
    <property type="project" value="TreeGrafter"/>
</dbReference>
<dbReference type="Proteomes" id="UP000199045">
    <property type="component" value="Unassembled WGS sequence"/>
</dbReference>
<dbReference type="InterPro" id="IPR000933">
    <property type="entry name" value="Glyco_hydro_29"/>
</dbReference>
<dbReference type="PANTHER" id="PTHR10030">
    <property type="entry name" value="ALPHA-L-FUCOSIDASE"/>
    <property type="match status" value="1"/>
</dbReference>
<dbReference type="STRING" id="104663.SAMN04488121_102286"/>
<dbReference type="InterPro" id="IPR000421">
    <property type="entry name" value="FA58C"/>
</dbReference>
<comment type="similarity">
    <text evidence="1">Belongs to the glycosyl hydrolase 29 family.</text>
</comment>
<dbReference type="OrthoDB" id="107551at2"/>
<name>A0A1G7M473_CHIFI</name>
<dbReference type="PROSITE" id="PS50022">
    <property type="entry name" value="FA58C_3"/>
    <property type="match status" value="1"/>
</dbReference>
<dbReference type="InterPro" id="IPR026876">
    <property type="entry name" value="Fn3_assoc_repeat"/>
</dbReference>
<dbReference type="SMART" id="SM00812">
    <property type="entry name" value="Alpha_L_fucos"/>
    <property type="match status" value="1"/>
</dbReference>
<dbReference type="Gene3D" id="2.60.120.260">
    <property type="entry name" value="Galactose-binding domain-like"/>
    <property type="match status" value="2"/>
</dbReference>
<reference evidence="7 8" key="1">
    <citation type="submission" date="2016-10" db="EMBL/GenBank/DDBJ databases">
        <authorList>
            <person name="de Groot N.N."/>
        </authorList>
    </citation>
    <scope>NUCLEOTIDE SEQUENCE [LARGE SCALE GENOMIC DNA]</scope>
    <source>
        <strain evidence="7 8">DSM 527</strain>
    </source>
</reference>
<dbReference type="SUPFAM" id="SSF49785">
    <property type="entry name" value="Galactose-binding domain-like"/>
    <property type="match status" value="2"/>
</dbReference>